<keyword evidence="3 8" id="KW-0489">Methyltransferase</keyword>
<evidence type="ECO:0000256" key="6">
    <source>
        <dbReference type="SAM" id="MobiDB-lite"/>
    </source>
</evidence>
<dbReference type="GO" id="GO:0008175">
    <property type="term" value="F:tRNA methyltransferase activity"/>
    <property type="evidence" value="ECO:0007669"/>
    <property type="project" value="TreeGrafter"/>
</dbReference>
<dbReference type="FunFam" id="3.40.50.150:FF:000220">
    <property type="entry name" value="CAMK protein kinase"/>
    <property type="match status" value="1"/>
</dbReference>
<evidence type="ECO:0000256" key="3">
    <source>
        <dbReference type="ARBA" id="ARBA00022603"/>
    </source>
</evidence>
<dbReference type="GO" id="GO:0030488">
    <property type="term" value="P:tRNA methylation"/>
    <property type="evidence" value="ECO:0007669"/>
    <property type="project" value="TreeGrafter"/>
</dbReference>
<keyword evidence="1" id="KW-0963">Cytoplasm</keyword>
<protein>
    <submittedName>
        <fullName evidence="8">FtsJ-like methyltransferase</fullName>
    </submittedName>
</protein>
<dbReference type="GO" id="GO:0005737">
    <property type="term" value="C:cytoplasm"/>
    <property type="evidence" value="ECO:0007669"/>
    <property type="project" value="TreeGrafter"/>
</dbReference>
<dbReference type="InterPro" id="IPR002877">
    <property type="entry name" value="RNA_MeTrfase_FtsJ_dom"/>
</dbReference>
<dbReference type="InterPro" id="IPR015507">
    <property type="entry name" value="rRNA-MeTfrase_E"/>
</dbReference>
<dbReference type="VEuPathDB" id="MicrosporidiaDB:CWI37_0012p0110"/>
<evidence type="ECO:0000313" key="8">
    <source>
        <dbReference type="EMBL" id="TBU05444.1"/>
    </source>
</evidence>
<evidence type="ECO:0000256" key="1">
    <source>
        <dbReference type="ARBA" id="ARBA00022490"/>
    </source>
</evidence>
<evidence type="ECO:0000256" key="5">
    <source>
        <dbReference type="ARBA" id="ARBA00022691"/>
    </source>
</evidence>
<dbReference type="Gene3D" id="3.40.50.150">
    <property type="entry name" value="Vaccinia Virus protein VP39"/>
    <property type="match status" value="1"/>
</dbReference>
<feature type="domain" description="Ribosomal RNA methyltransferase FtsJ" evidence="7">
    <location>
        <begin position="21"/>
        <end position="196"/>
    </location>
</feature>
<dbReference type="InterPro" id="IPR050082">
    <property type="entry name" value="RNA_methyltr_RlmE"/>
</dbReference>
<keyword evidence="4 8" id="KW-0808">Transferase</keyword>
<dbReference type="SUPFAM" id="SSF53335">
    <property type="entry name" value="S-adenosyl-L-methionine-dependent methyltransferases"/>
    <property type="match status" value="1"/>
</dbReference>
<reference evidence="8 9" key="1">
    <citation type="submission" date="2017-12" db="EMBL/GenBank/DDBJ databases">
        <authorList>
            <person name="Pombert J.-F."/>
            <person name="Haag K.L."/>
            <person name="Ebert D."/>
        </authorList>
    </citation>
    <scope>NUCLEOTIDE SEQUENCE [LARGE SCALE GENOMIC DNA]</scope>
    <source>
        <strain evidence="8">FI-OER-3-3</strain>
    </source>
</reference>
<dbReference type="InterPro" id="IPR029063">
    <property type="entry name" value="SAM-dependent_MTases_sf"/>
</dbReference>
<gene>
    <name evidence="8" type="ORF">CWI37_0012p0110</name>
</gene>
<comment type="caution">
    <text evidence="8">The sequence shown here is derived from an EMBL/GenBank/DDBJ whole genome shotgun (WGS) entry which is preliminary data.</text>
</comment>
<dbReference type="HAMAP" id="MF_01547">
    <property type="entry name" value="RNA_methyltr_E"/>
    <property type="match status" value="1"/>
</dbReference>
<dbReference type="PANTHER" id="PTHR10920:SF12">
    <property type="entry name" value="TRNA (CYTIDINE(32)_GUANOSINE(34)-2'-O)-METHYLTRANSFERASE-RELATED"/>
    <property type="match status" value="1"/>
</dbReference>
<evidence type="ECO:0000313" key="9">
    <source>
        <dbReference type="Proteomes" id="UP000292362"/>
    </source>
</evidence>
<feature type="region of interest" description="Disordered" evidence="6">
    <location>
        <begin position="248"/>
        <end position="271"/>
    </location>
</feature>
<evidence type="ECO:0000259" key="7">
    <source>
        <dbReference type="Pfam" id="PF01728"/>
    </source>
</evidence>
<dbReference type="GO" id="GO:0006364">
    <property type="term" value="P:rRNA processing"/>
    <property type="evidence" value="ECO:0007669"/>
    <property type="project" value="UniProtKB-KW"/>
</dbReference>
<keyword evidence="2" id="KW-0698">rRNA processing</keyword>
<name>A0A4Q9LCE9_9MICR</name>
<sequence>MTLKSKEKRDYYYKLAKEQNYRARSAYKLLQIDQEINIIKKCKNILDLCAAPGSWSQVVLERRNNEETKVVAIDVLEMFPLDGAIMLKEDITSELCVKKIQNIMNGEKFDLVLCDGASDSTGFHFKDEFVQNELLLSSLRLSLRTGKVGSSFLGKCFRSENFCKIIKIFYEFYEKVKLFKPISSRAASIECFIYGEGLKRVDNCSLSFNLFDFNLDFSEMQKYFLQIQACGTGPDPDISTNDNKAYKESKYKPIDPPYKPSIQIRRNNSNT</sequence>
<dbReference type="GO" id="GO:0002181">
    <property type="term" value="P:cytoplasmic translation"/>
    <property type="evidence" value="ECO:0007669"/>
    <property type="project" value="TreeGrafter"/>
</dbReference>
<dbReference type="AlphaFoldDB" id="A0A4Q9LCE9"/>
<dbReference type="Proteomes" id="UP000292362">
    <property type="component" value="Unassembled WGS sequence"/>
</dbReference>
<evidence type="ECO:0000256" key="2">
    <source>
        <dbReference type="ARBA" id="ARBA00022552"/>
    </source>
</evidence>
<accession>A0A4Q9LCE9</accession>
<organism evidence="8 9">
    <name type="scientific">Hamiltosporidium tvaerminnensis</name>
    <dbReference type="NCBI Taxonomy" id="1176355"/>
    <lineage>
        <taxon>Eukaryota</taxon>
        <taxon>Fungi</taxon>
        <taxon>Fungi incertae sedis</taxon>
        <taxon>Microsporidia</taxon>
        <taxon>Dubosqiidae</taxon>
        <taxon>Hamiltosporidium</taxon>
    </lineage>
</organism>
<dbReference type="Pfam" id="PF01728">
    <property type="entry name" value="FtsJ"/>
    <property type="match status" value="1"/>
</dbReference>
<dbReference type="EMBL" id="PITJ01000012">
    <property type="protein sequence ID" value="TBU05444.1"/>
    <property type="molecule type" value="Genomic_DNA"/>
</dbReference>
<evidence type="ECO:0000256" key="4">
    <source>
        <dbReference type="ARBA" id="ARBA00022679"/>
    </source>
</evidence>
<keyword evidence="5" id="KW-0949">S-adenosyl-L-methionine</keyword>
<dbReference type="PANTHER" id="PTHR10920">
    <property type="entry name" value="RIBOSOMAL RNA METHYLTRANSFERASE"/>
    <property type="match status" value="1"/>
</dbReference>
<proteinExistence type="inferred from homology"/>